<evidence type="ECO:0000313" key="2">
    <source>
        <dbReference type="Proteomes" id="UP000002588"/>
    </source>
</evidence>
<dbReference type="KEGG" id="azo:azo1303"/>
<dbReference type="AlphaFoldDB" id="A1K515"/>
<accession>A1K515</accession>
<dbReference type="EMBL" id="AM406670">
    <property type="protein sequence ID" value="CAL93920.1"/>
    <property type="molecule type" value="Genomic_DNA"/>
</dbReference>
<sequence>MVRESTQKKLSRVRPPRVQITYDVEVGDAIETKELPFVLGVLGDYTGHAREQLPRLKERKFVAIDRDNFDDVMKALAPRLGLRVPNRLSAEGGLLGVELGFAAMEDFEPQNVVAQFTPLRRLLEARQRLAELRNKLVGSERFEALLNEAVADRDALQALKGELDARGGMHDGAR</sequence>
<reference evidence="1 2" key="1">
    <citation type="journal article" date="2006" name="Nat. Biotechnol.">
        <title>Complete genome of the mutualistic, N2-fixing grass endophyte Azoarcus sp. strain BH72.</title>
        <authorList>
            <person name="Krause A."/>
            <person name="Ramakumar A."/>
            <person name="Bartels D."/>
            <person name="Battistoni F."/>
            <person name="Bekel T."/>
            <person name="Boch J."/>
            <person name="Boehm M."/>
            <person name="Friedrich F."/>
            <person name="Hurek T."/>
            <person name="Krause L."/>
            <person name="Linke B."/>
            <person name="McHardy A.C."/>
            <person name="Sarkar A."/>
            <person name="Schneiker S."/>
            <person name="Syed A.A."/>
            <person name="Thauer R."/>
            <person name="Vorhoelter F.-J."/>
            <person name="Weidner S."/>
            <person name="Puehler A."/>
            <person name="Reinhold-Hurek B."/>
            <person name="Kaiser O."/>
            <person name="Goesmann A."/>
        </authorList>
    </citation>
    <scope>NUCLEOTIDE SEQUENCE [LARGE SCALE GENOMIC DNA]</scope>
    <source>
        <strain evidence="1 2">BH72</strain>
    </source>
</reference>
<dbReference type="Pfam" id="PF05591">
    <property type="entry name" value="T6SS_VipA"/>
    <property type="match status" value="1"/>
</dbReference>
<dbReference type="HOGENOM" id="CLU_111033_0_0_4"/>
<dbReference type="Proteomes" id="UP000002588">
    <property type="component" value="Chromosome"/>
</dbReference>
<dbReference type="PIRSF" id="PIRSF028301">
    <property type="entry name" value="UCP028301"/>
    <property type="match status" value="1"/>
</dbReference>
<keyword evidence="2" id="KW-1185">Reference proteome</keyword>
<organism evidence="1 2">
    <name type="scientific">Azoarcus sp. (strain BH72)</name>
    <dbReference type="NCBI Taxonomy" id="418699"/>
    <lineage>
        <taxon>Bacteria</taxon>
        <taxon>Pseudomonadati</taxon>
        <taxon>Pseudomonadota</taxon>
        <taxon>Betaproteobacteria</taxon>
        <taxon>Rhodocyclales</taxon>
        <taxon>Zoogloeaceae</taxon>
        <taxon>Azoarcus</taxon>
    </lineage>
</organism>
<name>A1K515_AZOSB</name>
<dbReference type="PANTHER" id="PTHR35850">
    <property type="entry name" value="CYTOPLASMIC PROTEIN-RELATED"/>
    <property type="match status" value="1"/>
</dbReference>
<gene>
    <name evidence="1" type="ordered locus">azo1303</name>
</gene>
<evidence type="ECO:0000313" key="1">
    <source>
        <dbReference type="EMBL" id="CAL93920.1"/>
    </source>
</evidence>
<dbReference type="eggNOG" id="COG3516">
    <property type="taxonomic scope" value="Bacteria"/>
</dbReference>
<proteinExistence type="predicted"/>
<dbReference type="RefSeq" id="WP_011765036.1">
    <property type="nucleotide sequence ID" value="NC_008702.1"/>
</dbReference>
<dbReference type="NCBIfam" id="TIGR03358">
    <property type="entry name" value="VI_chp_5"/>
    <property type="match status" value="1"/>
</dbReference>
<dbReference type="PANTHER" id="PTHR35850:SF1">
    <property type="entry name" value="TYPE VI SECRETION SYSTEM SHEATH PROTEIN TSSB1"/>
    <property type="match status" value="1"/>
</dbReference>
<protein>
    <submittedName>
        <fullName evidence="1">Uncharacterized protein</fullName>
    </submittedName>
</protein>
<dbReference type="InterPro" id="IPR008312">
    <property type="entry name" value="T6SS_TssB1"/>
</dbReference>
<dbReference type="STRING" id="62928.azo1303"/>